<sequence length="178" mass="20357">MIDDSARERVRDEGIVLNKFFKIVMPMICIGVICFIFFMSSDSYSDVKSLKISQVAYELMPVQVQEALVDRSIDIKKIDFMMRKSSHFIEYVVLSILLLNAAIIYKIKTKDAIIYVLFLCLLLANLDEFYQGFINGRNSSVKDCLIDLGGSVSGVLLYLFCRMSQLQTKARKRKTGNH</sequence>
<accession>A0A858BVI4</accession>
<feature type="domain" description="VanZ-like" evidence="2">
    <location>
        <begin position="28"/>
        <end position="161"/>
    </location>
</feature>
<dbReference type="KEGG" id="abut:Ami103574_07200"/>
<organism evidence="3 4">
    <name type="scientific">Aminipila butyrica</name>
    <dbReference type="NCBI Taxonomy" id="433296"/>
    <lineage>
        <taxon>Bacteria</taxon>
        <taxon>Bacillati</taxon>
        <taxon>Bacillota</taxon>
        <taxon>Clostridia</taxon>
        <taxon>Peptostreptococcales</taxon>
        <taxon>Anaerovoracaceae</taxon>
        <taxon>Aminipila</taxon>
    </lineage>
</organism>
<dbReference type="NCBIfam" id="NF037970">
    <property type="entry name" value="vanZ_1"/>
    <property type="match status" value="1"/>
</dbReference>
<feature type="transmembrane region" description="Helical" evidence="1">
    <location>
        <begin position="112"/>
        <end position="133"/>
    </location>
</feature>
<protein>
    <recommendedName>
        <fullName evidence="2">VanZ-like domain-containing protein</fullName>
    </recommendedName>
</protein>
<evidence type="ECO:0000313" key="3">
    <source>
        <dbReference type="EMBL" id="QIB69118.1"/>
    </source>
</evidence>
<dbReference type="Pfam" id="PF04892">
    <property type="entry name" value="VanZ"/>
    <property type="match status" value="1"/>
</dbReference>
<reference evidence="3 4" key="1">
    <citation type="submission" date="2020-02" db="EMBL/GenBank/DDBJ databases">
        <authorList>
            <person name="Kim Y.B."/>
            <person name="Roh S.W."/>
        </authorList>
    </citation>
    <scope>NUCLEOTIDE SEQUENCE [LARGE SCALE GENOMIC DNA]</scope>
    <source>
        <strain evidence="3 4">DSM 103574</strain>
    </source>
</reference>
<gene>
    <name evidence="3" type="ORF">Ami103574_07200</name>
</gene>
<feature type="transmembrane region" description="Helical" evidence="1">
    <location>
        <begin position="145"/>
        <end position="164"/>
    </location>
</feature>
<dbReference type="Proteomes" id="UP000466848">
    <property type="component" value="Chromosome"/>
</dbReference>
<feature type="transmembrane region" description="Helical" evidence="1">
    <location>
        <begin position="20"/>
        <end position="40"/>
    </location>
</feature>
<dbReference type="AlphaFoldDB" id="A0A858BVI4"/>
<keyword evidence="1" id="KW-0472">Membrane</keyword>
<name>A0A858BVI4_9FIRM</name>
<evidence type="ECO:0000313" key="4">
    <source>
        <dbReference type="Proteomes" id="UP000466848"/>
    </source>
</evidence>
<keyword evidence="1" id="KW-0812">Transmembrane</keyword>
<feature type="transmembrane region" description="Helical" evidence="1">
    <location>
        <begin position="88"/>
        <end position="105"/>
    </location>
</feature>
<dbReference type="InterPro" id="IPR006976">
    <property type="entry name" value="VanZ-like"/>
</dbReference>
<keyword evidence="4" id="KW-1185">Reference proteome</keyword>
<keyword evidence="1" id="KW-1133">Transmembrane helix</keyword>
<evidence type="ECO:0000256" key="1">
    <source>
        <dbReference type="SAM" id="Phobius"/>
    </source>
</evidence>
<evidence type="ECO:0000259" key="2">
    <source>
        <dbReference type="Pfam" id="PF04892"/>
    </source>
</evidence>
<dbReference type="EMBL" id="CP048649">
    <property type="protein sequence ID" value="QIB69118.1"/>
    <property type="molecule type" value="Genomic_DNA"/>
</dbReference>
<dbReference type="RefSeq" id="WP_163066084.1">
    <property type="nucleotide sequence ID" value="NZ_CP048649.1"/>
</dbReference>
<proteinExistence type="predicted"/>